<evidence type="ECO:0000313" key="1">
    <source>
        <dbReference type="EMBL" id="OIQ84314.1"/>
    </source>
</evidence>
<dbReference type="NCBIfam" id="NF041023">
    <property type="entry name" value="PP0621_fam"/>
    <property type="match status" value="1"/>
</dbReference>
<dbReference type="AlphaFoldDB" id="A0A1J5QLV3"/>
<accession>A0A1J5QLV3</accession>
<organism evidence="1">
    <name type="scientific">mine drainage metagenome</name>
    <dbReference type="NCBI Taxonomy" id="410659"/>
    <lineage>
        <taxon>unclassified sequences</taxon>
        <taxon>metagenomes</taxon>
        <taxon>ecological metagenomes</taxon>
    </lineage>
</organism>
<sequence length="72" mass="8166">MKYLVLFVVVIVGLMVFKRSQQRPIHRAGKRKALAPPEPMHACQHCGVHVPASRCVWKGERPYCCSEHARLG</sequence>
<reference evidence="1" key="1">
    <citation type="submission" date="2016-10" db="EMBL/GenBank/DDBJ databases">
        <title>Sequence of Gallionella enrichment culture.</title>
        <authorList>
            <person name="Poehlein A."/>
            <person name="Muehling M."/>
            <person name="Daniel R."/>
        </authorList>
    </citation>
    <scope>NUCLEOTIDE SEQUENCE</scope>
</reference>
<comment type="caution">
    <text evidence="1">The sequence shown here is derived from an EMBL/GenBank/DDBJ whole genome shotgun (WGS) entry which is preliminary data.</text>
</comment>
<dbReference type="EMBL" id="MLJW01000627">
    <property type="protein sequence ID" value="OIQ84314.1"/>
    <property type="molecule type" value="Genomic_DNA"/>
</dbReference>
<proteinExistence type="predicted"/>
<dbReference type="InterPro" id="IPR049708">
    <property type="entry name" value="PP0621-like"/>
</dbReference>
<name>A0A1J5QLV3_9ZZZZ</name>
<gene>
    <name evidence="1" type="ORF">GALL_338590</name>
</gene>
<protein>
    <submittedName>
        <fullName evidence="1">Uncharacterized protein</fullName>
    </submittedName>
</protein>